<accession>A0A366E0A1</accession>
<evidence type="ECO:0000313" key="5">
    <source>
        <dbReference type="Proteomes" id="UP000252893"/>
    </source>
</evidence>
<dbReference type="PANTHER" id="PTHR22754:SF32">
    <property type="entry name" value="DISCO-INTERACTING PROTEIN 2"/>
    <property type="match status" value="1"/>
</dbReference>
<comment type="similarity">
    <text evidence="1">Belongs to the ATP-dependent AMP-binding enzyme family.</text>
</comment>
<dbReference type="InterPro" id="IPR000873">
    <property type="entry name" value="AMP-dep_synth/lig_dom"/>
</dbReference>
<feature type="domain" description="AMP-dependent synthetase/ligase" evidence="2">
    <location>
        <begin position="47"/>
        <end position="421"/>
    </location>
</feature>
<dbReference type="GO" id="GO:0006633">
    <property type="term" value="P:fatty acid biosynthetic process"/>
    <property type="evidence" value="ECO:0007669"/>
    <property type="project" value="TreeGrafter"/>
</dbReference>
<dbReference type="Pfam" id="PF14535">
    <property type="entry name" value="AMP-binding_C_2"/>
    <property type="match status" value="1"/>
</dbReference>
<dbReference type="Gene3D" id="3.30.300.30">
    <property type="match status" value="1"/>
</dbReference>
<gene>
    <name evidence="4" type="ORF">DFR47_103108</name>
</gene>
<evidence type="ECO:0000313" key="4">
    <source>
        <dbReference type="EMBL" id="RBO95545.1"/>
    </source>
</evidence>
<dbReference type="InterPro" id="IPR045851">
    <property type="entry name" value="AMP-bd_C_sf"/>
</dbReference>
<evidence type="ECO:0000256" key="1">
    <source>
        <dbReference type="ARBA" id="ARBA00006432"/>
    </source>
</evidence>
<dbReference type="InterPro" id="IPR020845">
    <property type="entry name" value="AMP-binding_CS"/>
</dbReference>
<dbReference type="RefSeq" id="WP_113944094.1">
    <property type="nucleotide sequence ID" value="NZ_JBHEEG010000008.1"/>
</dbReference>
<evidence type="ECO:0000259" key="3">
    <source>
        <dbReference type="Pfam" id="PF14535"/>
    </source>
</evidence>
<dbReference type="Gene3D" id="3.40.50.12780">
    <property type="entry name" value="N-terminal domain of ligase-like"/>
    <property type="match status" value="1"/>
</dbReference>
<organism evidence="4 5">
    <name type="scientific">Pseudochrobactrum asaccharolyticum</name>
    <dbReference type="NCBI Taxonomy" id="354351"/>
    <lineage>
        <taxon>Bacteria</taxon>
        <taxon>Pseudomonadati</taxon>
        <taxon>Pseudomonadota</taxon>
        <taxon>Alphaproteobacteria</taxon>
        <taxon>Hyphomicrobiales</taxon>
        <taxon>Brucellaceae</taxon>
        <taxon>Pseudochrobactrum</taxon>
    </lineage>
</organism>
<dbReference type="InterPro" id="IPR042099">
    <property type="entry name" value="ANL_N_sf"/>
</dbReference>
<dbReference type="GO" id="GO:0005886">
    <property type="term" value="C:plasma membrane"/>
    <property type="evidence" value="ECO:0007669"/>
    <property type="project" value="TreeGrafter"/>
</dbReference>
<keyword evidence="5" id="KW-1185">Reference proteome</keyword>
<sequence>MFSQPEEKTMQTISLAQRTGDFDTISQALDYAAQGTNGIRIYNAKGEVQQKLSYKHLQETAVRTGRKLLASGLRRGDIVAIIADTSAEFFTLFYGCQYAGLIACPLPHALYLGGKSAYIQRINNLLKAANAKALWYPDNLKDLSEQFIHSTCVQAFGFSDLAHLSSVEHSTALQPDETAYIQFSSGSTSEPKGIVISQQAVSYNARGILRECIRITPEDRAFSWLPLYHDMGLVGFSIAPLFAQTNVDYISPSAFARRPLLWLQLMSGLRSTITYAPIFGYHLAANRFKPEDTNLDLSAIKIAGIGGDMIHAGQLHHFCTVFADSNFNPGSLTPSYGMAESTLLVSYRHGLKTDLVDKTKLERDGIAVPCVNPDSPVLTFTVCGKPLTSHNVYVGDIDGKVLAPRHIGHIYINGPSLMSGYSHPCTGPKPDQQENTYLDTGDMGYLCDGEIIITGRYKDMMTVNGRNIWPQDIENTIASLPSMSAARSAAFSVKEDNSESIIILIETTLRNDEEREDLIRKIKTAIHTSEGTSIRVTLVAPKSLEYTSSGKLSRAKAKALYLSYSSTNMSGKTHSEE</sequence>
<dbReference type="AlphaFoldDB" id="A0A366E0A1"/>
<comment type="caution">
    <text evidence="4">The sequence shown here is derived from an EMBL/GenBank/DDBJ whole genome shotgun (WGS) entry which is preliminary data.</text>
</comment>
<evidence type="ECO:0000259" key="2">
    <source>
        <dbReference type="Pfam" id="PF00501"/>
    </source>
</evidence>
<dbReference type="SUPFAM" id="SSF56801">
    <property type="entry name" value="Acetyl-CoA synthetase-like"/>
    <property type="match status" value="1"/>
</dbReference>
<dbReference type="PROSITE" id="PS00455">
    <property type="entry name" value="AMP_BINDING"/>
    <property type="match status" value="1"/>
</dbReference>
<dbReference type="GO" id="GO:0070566">
    <property type="term" value="F:adenylyltransferase activity"/>
    <property type="evidence" value="ECO:0007669"/>
    <property type="project" value="TreeGrafter"/>
</dbReference>
<dbReference type="InterPro" id="IPR028154">
    <property type="entry name" value="AMP-dep_Lig_C"/>
</dbReference>
<dbReference type="EMBL" id="QNRH01000003">
    <property type="protein sequence ID" value="RBO95545.1"/>
    <property type="molecule type" value="Genomic_DNA"/>
</dbReference>
<proteinExistence type="inferred from homology"/>
<dbReference type="OrthoDB" id="9803968at2"/>
<name>A0A366E0A1_9HYPH</name>
<feature type="domain" description="AMP-dependent ligase C-terminal" evidence="3">
    <location>
        <begin position="465"/>
        <end position="554"/>
    </location>
</feature>
<dbReference type="NCBIfam" id="NF006624">
    <property type="entry name" value="PRK09192.1"/>
    <property type="match status" value="1"/>
</dbReference>
<reference evidence="4 5" key="1">
    <citation type="submission" date="2018-06" db="EMBL/GenBank/DDBJ databases">
        <title>Genomic Encyclopedia of Type Strains, Phase IV (KMG-IV): sequencing the most valuable type-strain genomes for metagenomic binning, comparative biology and taxonomic classification.</title>
        <authorList>
            <person name="Goeker M."/>
        </authorList>
    </citation>
    <scope>NUCLEOTIDE SEQUENCE [LARGE SCALE GENOMIC DNA]</scope>
    <source>
        <strain evidence="4 5">DSM 25619</strain>
    </source>
</reference>
<dbReference type="Proteomes" id="UP000252893">
    <property type="component" value="Unassembled WGS sequence"/>
</dbReference>
<dbReference type="PANTHER" id="PTHR22754">
    <property type="entry name" value="DISCO-INTERACTING PROTEIN 2 DIP2 -RELATED"/>
    <property type="match status" value="1"/>
</dbReference>
<dbReference type="Pfam" id="PF00501">
    <property type="entry name" value="AMP-binding"/>
    <property type="match status" value="1"/>
</dbReference>
<protein>
    <submittedName>
        <fullName evidence="4">Fatty-acyl-CoA synthase</fullName>
    </submittedName>
</protein>